<sequence>MTQPNLPPLTQPIRAGLIGAGYIAPWHADAIRATPGVTLAAVCDQSASAAEGLAAGYGVPFHTDLEALIASRTCDAVHILTPPGSHHDLAVRCLKAGLHCFVEKPFALSADDARAMADAARDAGRHLAVGHNFLALPGYKRLKAAVTAGDLGRITAAHVSWALPLAPLRAGPFGLWLLRDRDNLLLELGPHLYALIHDLFGMPEILHVALDQPVNLPGGGSRPQSWRVLAQAQGVQISLSLSLVETYDDRSITLRGSGGMARFDFAADTLITTRDNTADLVVNPLRKELSQAWQHLREGSVNAARQAVSLNQKSPYGLSFRGAIGSFYDSLKTGRAVDPRFGADSAVAVMDAIGATLRLLPAAPPLPARAPLAVTPTVMVIGGTGFIGRNLTRALAAKGYGVRVLSRGRTGPFDDISDKVETMPVSLGDEAALVAAMQGIDTVFNLAKSTDASWEAALQNDVGTAERIGRAALTAGVRRLIYTGTIASYDMSDPARTITEATAFAGDMTDRNLYARAKAECERRLTSMQRDAGLPLIIARPGIVVGAGGPLQHWGIGRWHGAGAVRVWGDGRNTLPFVLADDTSDALIAMMENDAALGQSFNIVGAPMFSAKGYFDAIHQALGARITVTPGNLTALWLADGMKYTLKRHVLRKQGLARPSLRDWKSRAHLSPFDNTQARRVLGWQPEGDRTRFVERAITQANILGF</sequence>
<dbReference type="SUPFAM" id="SSF55347">
    <property type="entry name" value="Glyceraldehyde-3-phosphate dehydrogenase-like, C-terminal domain"/>
    <property type="match status" value="1"/>
</dbReference>
<reference evidence="5 6" key="1">
    <citation type="submission" date="2016-10" db="EMBL/GenBank/DDBJ databases">
        <authorList>
            <person name="de Groot N.N."/>
        </authorList>
    </citation>
    <scope>NUCLEOTIDE SEQUENCE [LARGE SCALE GENOMIC DNA]</scope>
    <source>
        <strain evidence="5 6">CGMCC 1.8894</strain>
    </source>
</reference>
<keyword evidence="1" id="KW-0560">Oxidoreductase</keyword>
<evidence type="ECO:0000259" key="4">
    <source>
        <dbReference type="Pfam" id="PF22725"/>
    </source>
</evidence>
<evidence type="ECO:0000256" key="1">
    <source>
        <dbReference type="ARBA" id="ARBA00023002"/>
    </source>
</evidence>
<dbReference type="InterPro" id="IPR001509">
    <property type="entry name" value="Epimerase_deHydtase"/>
</dbReference>
<dbReference type="AlphaFoldDB" id="A0A1H2SGJ2"/>
<dbReference type="InterPro" id="IPR050463">
    <property type="entry name" value="Gfo/Idh/MocA_oxidrdct_glycsds"/>
</dbReference>
<dbReference type="Pfam" id="PF01408">
    <property type="entry name" value="GFO_IDH_MocA"/>
    <property type="match status" value="1"/>
</dbReference>
<dbReference type="Pfam" id="PF22725">
    <property type="entry name" value="GFO_IDH_MocA_C3"/>
    <property type="match status" value="1"/>
</dbReference>
<dbReference type="InterPro" id="IPR036291">
    <property type="entry name" value="NAD(P)-bd_dom_sf"/>
</dbReference>
<protein>
    <submittedName>
        <fullName evidence="5">Predicted dehydrogenase</fullName>
    </submittedName>
</protein>
<feature type="domain" description="NAD-dependent epimerase/dehydratase" evidence="2">
    <location>
        <begin position="378"/>
        <end position="603"/>
    </location>
</feature>
<dbReference type="RefSeq" id="WP_397544877.1">
    <property type="nucleotide sequence ID" value="NZ_CP061498.1"/>
</dbReference>
<accession>A0A1H2SGJ2</accession>
<dbReference type="SUPFAM" id="SSF51735">
    <property type="entry name" value="NAD(P)-binding Rossmann-fold domains"/>
    <property type="match status" value="2"/>
</dbReference>
<dbReference type="Pfam" id="PF01370">
    <property type="entry name" value="Epimerase"/>
    <property type="match status" value="1"/>
</dbReference>
<dbReference type="GO" id="GO:0000166">
    <property type="term" value="F:nucleotide binding"/>
    <property type="evidence" value="ECO:0007669"/>
    <property type="project" value="InterPro"/>
</dbReference>
<feature type="domain" description="GFO/IDH/MocA-like oxidoreductase" evidence="4">
    <location>
        <begin position="139"/>
        <end position="261"/>
    </location>
</feature>
<dbReference type="Gene3D" id="3.30.360.10">
    <property type="entry name" value="Dihydrodipicolinate Reductase, domain 2"/>
    <property type="match status" value="1"/>
</dbReference>
<feature type="domain" description="Gfo/Idh/MocA-like oxidoreductase N-terminal" evidence="3">
    <location>
        <begin position="13"/>
        <end position="131"/>
    </location>
</feature>
<gene>
    <name evidence="5" type="ORF">SAMN04488238_101599</name>
</gene>
<dbReference type="Proteomes" id="UP000198539">
    <property type="component" value="Unassembled WGS sequence"/>
</dbReference>
<dbReference type="EMBL" id="FNOM01000001">
    <property type="protein sequence ID" value="SDW30756.1"/>
    <property type="molecule type" value="Genomic_DNA"/>
</dbReference>
<dbReference type="InterPro" id="IPR000683">
    <property type="entry name" value="Gfo/Idh/MocA-like_OxRdtase_N"/>
</dbReference>
<evidence type="ECO:0000313" key="5">
    <source>
        <dbReference type="EMBL" id="SDW30756.1"/>
    </source>
</evidence>
<proteinExistence type="predicted"/>
<evidence type="ECO:0000313" key="6">
    <source>
        <dbReference type="Proteomes" id="UP000198539"/>
    </source>
</evidence>
<dbReference type="GO" id="GO:0016491">
    <property type="term" value="F:oxidoreductase activity"/>
    <property type="evidence" value="ECO:0007669"/>
    <property type="project" value="UniProtKB-KW"/>
</dbReference>
<name>A0A1H2SGJ2_9RHOB</name>
<dbReference type="PANTHER" id="PTHR43818">
    <property type="entry name" value="BCDNA.GH03377"/>
    <property type="match status" value="1"/>
</dbReference>
<dbReference type="STRING" id="564137.SAMN04488238_101599"/>
<dbReference type="InterPro" id="IPR055170">
    <property type="entry name" value="GFO_IDH_MocA-like_dom"/>
</dbReference>
<keyword evidence="6" id="KW-1185">Reference proteome</keyword>
<evidence type="ECO:0000259" key="3">
    <source>
        <dbReference type="Pfam" id="PF01408"/>
    </source>
</evidence>
<dbReference type="Gene3D" id="3.40.50.720">
    <property type="entry name" value="NAD(P)-binding Rossmann-like Domain"/>
    <property type="match status" value="2"/>
</dbReference>
<organism evidence="5 6">
    <name type="scientific">Roseicitreum antarcticum</name>
    <dbReference type="NCBI Taxonomy" id="564137"/>
    <lineage>
        <taxon>Bacteria</taxon>
        <taxon>Pseudomonadati</taxon>
        <taxon>Pseudomonadota</taxon>
        <taxon>Alphaproteobacteria</taxon>
        <taxon>Rhodobacterales</taxon>
        <taxon>Paracoccaceae</taxon>
        <taxon>Roseicitreum</taxon>
    </lineage>
</organism>
<dbReference type="PANTHER" id="PTHR43818:SF11">
    <property type="entry name" value="BCDNA.GH03377"/>
    <property type="match status" value="1"/>
</dbReference>
<evidence type="ECO:0000259" key="2">
    <source>
        <dbReference type="Pfam" id="PF01370"/>
    </source>
</evidence>